<reference evidence="3" key="1">
    <citation type="journal article" date="2009" name="Genome Res.">
        <title>Comparative genomic analyses of the human fungal pathogens Coccidioides and their relatives.</title>
        <authorList>
            <person name="Sharpton T.J."/>
            <person name="Stajich J.E."/>
            <person name="Rounsley S.D."/>
            <person name="Gardner M.J."/>
            <person name="Wortman J.R."/>
            <person name="Jordar V.S."/>
            <person name="Maiti R."/>
            <person name="Kodira C.D."/>
            <person name="Neafsey D.E."/>
            <person name="Zeng Q."/>
            <person name="Hung C.-Y."/>
            <person name="McMahan C."/>
            <person name="Muszewska A."/>
            <person name="Grynberg M."/>
            <person name="Mandel M.A."/>
            <person name="Kellner E.M."/>
            <person name="Barker B.M."/>
            <person name="Galgiani J.N."/>
            <person name="Orbach M.J."/>
            <person name="Kirkland T.N."/>
            <person name="Cole G.T."/>
            <person name="Henn M.R."/>
            <person name="Birren B.W."/>
            <person name="Taylor J.W."/>
        </authorList>
    </citation>
    <scope>NUCLEOTIDE SEQUENCE [LARGE SCALE GENOMIC DNA]</scope>
    <source>
        <strain evidence="3">UAMH 1704</strain>
    </source>
</reference>
<dbReference type="RefSeq" id="XP_002582764.1">
    <property type="nucleotide sequence ID" value="XM_002582718.1"/>
</dbReference>
<dbReference type="Proteomes" id="UP000002058">
    <property type="component" value="Unassembled WGS sequence"/>
</dbReference>
<dbReference type="KEGG" id="ure:UREG_07537"/>
<feature type="compositionally biased region" description="Polar residues" evidence="1">
    <location>
        <begin position="1"/>
        <end position="13"/>
    </location>
</feature>
<dbReference type="InParanoid" id="C4JZD6"/>
<protein>
    <recommendedName>
        <fullName evidence="4">TFIIS N-terminal domain-containing protein</fullName>
    </recommendedName>
</protein>
<keyword evidence="3" id="KW-1185">Reference proteome</keyword>
<evidence type="ECO:0000313" key="2">
    <source>
        <dbReference type="EMBL" id="EEP82672.1"/>
    </source>
</evidence>
<dbReference type="GeneID" id="8443907"/>
<evidence type="ECO:0000313" key="3">
    <source>
        <dbReference type="Proteomes" id="UP000002058"/>
    </source>
</evidence>
<name>C4JZD6_UNCRE</name>
<evidence type="ECO:0008006" key="4">
    <source>
        <dbReference type="Google" id="ProtNLM"/>
    </source>
</evidence>
<dbReference type="AlphaFoldDB" id="C4JZD6"/>
<accession>C4JZD6</accession>
<dbReference type="EMBL" id="CH476619">
    <property type="protein sequence ID" value="EEP82672.1"/>
    <property type="molecule type" value="Genomic_DNA"/>
</dbReference>
<dbReference type="HOGENOM" id="CLU_1723681_0_0_1"/>
<proteinExistence type="predicted"/>
<gene>
    <name evidence="2" type="ORF">UREG_07537</name>
</gene>
<dbReference type="VEuPathDB" id="FungiDB:UREG_07537"/>
<sequence>MAQAPVTTANPTAGQKPADPKAAVKATGAKFGHIVTALCSRIQAFPPYTFVTRQKLESISRLLRKLSALKPFEEIDPTILKETRVHVLMMNLIKSPIEQADSTALRIRDEAVCLLKSWVPLMVDIERTLRLTIKDSRAKARALRKQLRKMNN</sequence>
<organism evidence="2 3">
    <name type="scientific">Uncinocarpus reesii (strain UAMH 1704)</name>
    <dbReference type="NCBI Taxonomy" id="336963"/>
    <lineage>
        <taxon>Eukaryota</taxon>
        <taxon>Fungi</taxon>
        <taxon>Dikarya</taxon>
        <taxon>Ascomycota</taxon>
        <taxon>Pezizomycotina</taxon>
        <taxon>Eurotiomycetes</taxon>
        <taxon>Eurotiomycetidae</taxon>
        <taxon>Onygenales</taxon>
        <taxon>Onygenaceae</taxon>
        <taxon>Uncinocarpus</taxon>
    </lineage>
</organism>
<evidence type="ECO:0000256" key="1">
    <source>
        <dbReference type="SAM" id="MobiDB-lite"/>
    </source>
</evidence>
<feature type="region of interest" description="Disordered" evidence="1">
    <location>
        <begin position="1"/>
        <end position="21"/>
    </location>
</feature>